<name>A0ABV1S695_BACAB</name>
<evidence type="ECO:0000313" key="1">
    <source>
        <dbReference type="EMBL" id="MER3121661.1"/>
    </source>
</evidence>
<gene>
    <name evidence="1" type="ORF">ABQG71_10710</name>
</gene>
<evidence type="ECO:0000313" key="2">
    <source>
        <dbReference type="Proteomes" id="UP001467674"/>
    </source>
</evidence>
<dbReference type="EMBL" id="JBEOME010000005">
    <property type="protein sequence ID" value="MER3121661.1"/>
    <property type="molecule type" value="Genomic_DNA"/>
</dbReference>
<evidence type="ECO:0008006" key="3">
    <source>
        <dbReference type="Google" id="ProtNLM"/>
    </source>
</evidence>
<dbReference type="Proteomes" id="UP001467674">
    <property type="component" value="Unassembled WGS sequence"/>
</dbReference>
<organism evidence="1 2">
    <name type="scientific">Bacillus altitudinis</name>
    <dbReference type="NCBI Taxonomy" id="293387"/>
    <lineage>
        <taxon>Bacteria</taxon>
        <taxon>Bacillati</taxon>
        <taxon>Bacillota</taxon>
        <taxon>Bacilli</taxon>
        <taxon>Bacillales</taxon>
        <taxon>Bacillaceae</taxon>
        <taxon>Bacillus</taxon>
    </lineage>
</organism>
<sequence>MTDLERKLYRIIYNMSRFRRNPTIDDLKRKTGKEETTIRKAVKNLVSRKELTWDKEKREWKF</sequence>
<comment type="caution">
    <text evidence="1">The sequence shown here is derived from an EMBL/GenBank/DDBJ whole genome shotgun (WGS) entry which is preliminary data.</text>
</comment>
<keyword evidence="2" id="KW-1185">Reference proteome</keyword>
<protein>
    <recommendedName>
        <fullName evidence="3">Transcriptional regulator</fullName>
    </recommendedName>
</protein>
<reference evidence="1 2" key="1">
    <citation type="submission" date="2024-06" db="EMBL/GenBank/DDBJ databases">
        <title>Construction of an artificial bacterial consortium using nitrogen cycle bacteria from Cuatro Cienegas Basin and a mangrove forest.</title>
        <authorList>
            <person name="Aguilera-Najera D."/>
            <person name="Marquez-Cianci L."/>
            <person name="Martinez-Perez E."/>
            <person name="Rosas-Barrera M."/>
            <person name="Rodriguez-Cruz U.E."/>
            <person name="Tapia-Lopez R."/>
            <person name="Eguiarte L.E."/>
            <person name="Souza-Saldivar V."/>
        </authorList>
    </citation>
    <scope>NUCLEOTIDE SEQUENCE [LARGE SCALE GENOMIC DNA]</scope>
    <source>
        <strain evidence="1 2">S14-15</strain>
    </source>
</reference>
<proteinExistence type="predicted"/>
<accession>A0ABV1S695</accession>
<dbReference type="RefSeq" id="WP_350385802.1">
    <property type="nucleotide sequence ID" value="NZ_JBEOME010000005.1"/>
</dbReference>